<dbReference type="SUPFAM" id="SSF117396">
    <property type="entry name" value="TM1631-like"/>
    <property type="match status" value="1"/>
</dbReference>
<evidence type="ECO:0000313" key="1">
    <source>
        <dbReference type="EMBL" id="SNZ09021.1"/>
    </source>
</evidence>
<sequence length="245" mass="30053">MEYHIGCSGYFYWGWKGVFYPEEIPPSKWFEYYSSIFDTVEINSTFYRFPKKSSVKKWYRQSPEDFVFSVKVNKQITHIKKMKNVKEELDQFYSVLSESLQEKLGAFLFQFPPSFRYSKENIERILENLNPYFLNVVEFRHKSWWNEEVYKIFLDKKITFCSISAPRLPEKLVQTSEDVYMRFHGRESWYRYNYSEEELQQWINEIKDRKINRLFVYFNNDYFGYAPENAKLFKKLIKKQDQISQ</sequence>
<dbReference type="AlphaFoldDB" id="A0A285NN09"/>
<reference evidence="2" key="1">
    <citation type="submission" date="2017-09" db="EMBL/GenBank/DDBJ databases">
        <authorList>
            <person name="Varghese N."/>
            <person name="Submissions S."/>
        </authorList>
    </citation>
    <scope>NUCLEOTIDE SEQUENCE [LARGE SCALE GENOMIC DNA]</scope>
    <source>
        <strain evidence="2">DSM 15103</strain>
    </source>
</reference>
<organism evidence="1 2">
    <name type="scientific">Persephonella hydrogeniphila</name>
    <dbReference type="NCBI Taxonomy" id="198703"/>
    <lineage>
        <taxon>Bacteria</taxon>
        <taxon>Pseudomonadati</taxon>
        <taxon>Aquificota</taxon>
        <taxon>Aquificia</taxon>
        <taxon>Aquificales</taxon>
        <taxon>Hydrogenothermaceae</taxon>
        <taxon>Persephonella</taxon>
    </lineage>
</organism>
<evidence type="ECO:0000313" key="2">
    <source>
        <dbReference type="Proteomes" id="UP000219036"/>
    </source>
</evidence>
<dbReference type="RefSeq" id="WP_097000620.1">
    <property type="nucleotide sequence ID" value="NZ_OBEI01000006.1"/>
</dbReference>
<name>A0A285NN09_9AQUI</name>
<dbReference type="OrthoDB" id="9780310at2"/>
<dbReference type="Proteomes" id="UP000219036">
    <property type="component" value="Unassembled WGS sequence"/>
</dbReference>
<gene>
    <name evidence="1" type="ORF">SAMN06265182_1454</name>
</gene>
<protein>
    <submittedName>
        <fullName evidence="1">Uncharacterized conserved protein YecE, DUF72 family</fullName>
    </submittedName>
</protein>
<dbReference type="PANTHER" id="PTHR30348:SF4">
    <property type="entry name" value="DUF72 DOMAIN-CONTAINING PROTEIN"/>
    <property type="match status" value="1"/>
</dbReference>
<dbReference type="PANTHER" id="PTHR30348">
    <property type="entry name" value="UNCHARACTERIZED PROTEIN YECE"/>
    <property type="match status" value="1"/>
</dbReference>
<keyword evidence="2" id="KW-1185">Reference proteome</keyword>
<dbReference type="EMBL" id="OBEI01000006">
    <property type="protein sequence ID" value="SNZ09021.1"/>
    <property type="molecule type" value="Genomic_DNA"/>
</dbReference>
<dbReference type="Pfam" id="PF01904">
    <property type="entry name" value="DUF72"/>
    <property type="match status" value="1"/>
</dbReference>
<dbReference type="InterPro" id="IPR002763">
    <property type="entry name" value="DUF72"/>
</dbReference>
<proteinExistence type="predicted"/>
<accession>A0A285NN09</accession>
<dbReference type="Gene3D" id="3.20.20.410">
    <property type="entry name" value="Protein of unknown function UPF0759"/>
    <property type="match status" value="1"/>
</dbReference>
<dbReference type="InterPro" id="IPR036520">
    <property type="entry name" value="UPF0759_sf"/>
</dbReference>